<dbReference type="SUPFAM" id="SSF49401">
    <property type="entry name" value="Bacterial adhesins"/>
    <property type="match status" value="1"/>
</dbReference>
<dbReference type="InterPro" id="IPR036937">
    <property type="entry name" value="Adhesion_dom_fimbrial_sf"/>
</dbReference>
<dbReference type="InterPro" id="IPR008966">
    <property type="entry name" value="Adhesion_dom_sf"/>
</dbReference>
<feature type="domain" description="Fimbrial-type adhesion" evidence="2">
    <location>
        <begin position="29"/>
        <end position="178"/>
    </location>
</feature>
<reference evidence="3" key="1">
    <citation type="journal article" date="2021" name="PeerJ">
        <title>Extensive microbial diversity within the chicken gut microbiome revealed by metagenomics and culture.</title>
        <authorList>
            <person name="Gilroy R."/>
            <person name="Ravi A."/>
            <person name="Getino M."/>
            <person name="Pursley I."/>
            <person name="Horton D.L."/>
            <person name="Alikhan N.F."/>
            <person name="Baker D."/>
            <person name="Gharbi K."/>
            <person name="Hall N."/>
            <person name="Watson M."/>
            <person name="Adriaenssens E.M."/>
            <person name="Foster-Nyarko E."/>
            <person name="Jarju S."/>
            <person name="Secka A."/>
            <person name="Antonio M."/>
            <person name="Oren A."/>
            <person name="Chaudhuri R.R."/>
            <person name="La Ragione R."/>
            <person name="Hildebrand F."/>
            <person name="Pallen M.J."/>
        </authorList>
    </citation>
    <scope>NUCLEOTIDE SEQUENCE</scope>
    <source>
        <strain evidence="3">ChiHjej11B10-15683</strain>
    </source>
</reference>
<name>A0A921L340_9PAST</name>
<dbReference type="PANTHER" id="PTHR33420:SF10">
    <property type="entry name" value="FIMBRIAE MAJOR SUBUNIT"/>
    <property type="match status" value="1"/>
</dbReference>
<feature type="chain" id="PRO_5036906928" evidence="1">
    <location>
        <begin position="20"/>
        <end position="179"/>
    </location>
</feature>
<dbReference type="PANTHER" id="PTHR33420">
    <property type="entry name" value="FIMBRIAL SUBUNIT ELFA-RELATED"/>
    <property type="match status" value="1"/>
</dbReference>
<organism evidence="3 4">
    <name type="scientific">Gallibacterium anatis</name>
    <dbReference type="NCBI Taxonomy" id="750"/>
    <lineage>
        <taxon>Bacteria</taxon>
        <taxon>Pseudomonadati</taxon>
        <taxon>Pseudomonadota</taxon>
        <taxon>Gammaproteobacteria</taxon>
        <taxon>Pasteurellales</taxon>
        <taxon>Pasteurellaceae</taxon>
        <taxon>Gallibacterium</taxon>
    </lineage>
</organism>
<dbReference type="InterPro" id="IPR000259">
    <property type="entry name" value="Adhesion_dom_fimbrial"/>
</dbReference>
<dbReference type="Gene3D" id="2.60.40.1090">
    <property type="entry name" value="Fimbrial-type adhesion domain"/>
    <property type="match status" value="1"/>
</dbReference>
<feature type="signal peptide" evidence="1">
    <location>
        <begin position="1"/>
        <end position="19"/>
    </location>
</feature>
<dbReference type="Pfam" id="PF00419">
    <property type="entry name" value="Fimbrial"/>
    <property type="match status" value="1"/>
</dbReference>
<proteinExistence type="predicted"/>
<evidence type="ECO:0000256" key="1">
    <source>
        <dbReference type="SAM" id="SignalP"/>
    </source>
</evidence>
<dbReference type="GO" id="GO:0043709">
    <property type="term" value="P:cell adhesion involved in single-species biofilm formation"/>
    <property type="evidence" value="ECO:0007669"/>
    <property type="project" value="TreeGrafter"/>
</dbReference>
<comment type="caution">
    <text evidence="3">The sequence shown here is derived from an EMBL/GenBank/DDBJ whole genome shotgun (WGS) entry which is preliminary data.</text>
</comment>
<sequence length="179" mass="19086">MKKLFLTTLVLATSVTAFAADNSKDGTVNFTGKLVDNTCEVNSNSKNLSIQLPTLPTRLLPAANDTAGLTLFQIQLDNCGKETKARAYFVPTPDKVDLASGRLINTASGGAAENVQVQLLDKDTTTVINATGTGGNQASKLQTINDSNNKLTYYARYYATGKTTAGVVTAAVDYYVEYE</sequence>
<dbReference type="GO" id="GO:0009289">
    <property type="term" value="C:pilus"/>
    <property type="evidence" value="ECO:0007669"/>
    <property type="project" value="InterPro"/>
</dbReference>
<evidence type="ECO:0000313" key="4">
    <source>
        <dbReference type="Proteomes" id="UP000749334"/>
    </source>
</evidence>
<dbReference type="Proteomes" id="UP000749334">
    <property type="component" value="Unassembled WGS sequence"/>
</dbReference>
<evidence type="ECO:0000313" key="3">
    <source>
        <dbReference type="EMBL" id="HJF73448.1"/>
    </source>
</evidence>
<keyword evidence="1" id="KW-0732">Signal</keyword>
<dbReference type="InterPro" id="IPR050263">
    <property type="entry name" value="Bact_Fimbrial_Adh_Pro"/>
</dbReference>
<accession>A0A921L340</accession>
<reference evidence="3" key="2">
    <citation type="submission" date="2021-09" db="EMBL/GenBank/DDBJ databases">
        <authorList>
            <person name="Gilroy R."/>
        </authorList>
    </citation>
    <scope>NUCLEOTIDE SEQUENCE</scope>
    <source>
        <strain evidence="3">ChiHjej11B10-15683</strain>
    </source>
</reference>
<gene>
    <name evidence="3" type="ORF">K8W15_04470</name>
</gene>
<protein>
    <submittedName>
        <fullName evidence="3">Type 1 fimbrial protein</fullName>
    </submittedName>
</protein>
<dbReference type="AlphaFoldDB" id="A0A921L340"/>
<dbReference type="EMBL" id="DYVQ01000034">
    <property type="protein sequence ID" value="HJF73448.1"/>
    <property type="molecule type" value="Genomic_DNA"/>
</dbReference>
<evidence type="ECO:0000259" key="2">
    <source>
        <dbReference type="Pfam" id="PF00419"/>
    </source>
</evidence>